<dbReference type="SUPFAM" id="SSF110916">
    <property type="entry name" value="Peptidyl-tRNA hydrolase domain-like"/>
    <property type="match status" value="1"/>
</dbReference>
<dbReference type="PANTHER" id="PTHR11075">
    <property type="entry name" value="PEPTIDE CHAIN RELEASE FACTOR"/>
    <property type="match status" value="1"/>
</dbReference>
<sequence length="195" mass="22104">MLRCLSQRNPSISLHLSRLVRKYSQPGYHLPAAPKITDLVTREDTSVARSWISNFKTQSIPRNLVELSFSRSSGPGGQHVNKVNTKATLRCPVDSPWIPSWAHAALKANPHYVSSTNSILIQSTVYRSQLQNIEDCLQKLHEIVLAASSASVKHEPTEEQKKRVVALEKAEKARKRQEKSYRSEIKKGRSKHDWD</sequence>
<gene>
    <name evidence="3" type="ORF">H0H81_000657</name>
</gene>
<name>A0A9P7FVQ0_9AGAR</name>
<keyword evidence="4" id="KW-1185">Reference proteome</keyword>
<organism evidence="3 4">
    <name type="scientific">Sphagnurus paluster</name>
    <dbReference type="NCBI Taxonomy" id="117069"/>
    <lineage>
        <taxon>Eukaryota</taxon>
        <taxon>Fungi</taxon>
        <taxon>Dikarya</taxon>
        <taxon>Basidiomycota</taxon>
        <taxon>Agaricomycotina</taxon>
        <taxon>Agaricomycetes</taxon>
        <taxon>Agaricomycetidae</taxon>
        <taxon>Agaricales</taxon>
        <taxon>Tricholomatineae</taxon>
        <taxon>Lyophyllaceae</taxon>
        <taxon>Sphagnurus</taxon>
    </lineage>
</organism>
<evidence type="ECO:0000256" key="1">
    <source>
        <dbReference type="SAM" id="MobiDB-lite"/>
    </source>
</evidence>
<dbReference type="PANTHER" id="PTHR11075:SF54">
    <property type="entry name" value="LARGE RIBOSOMAL SUBUNIT PROTEIN ML62"/>
    <property type="match status" value="1"/>
</dbReference>
<reference evidence="3" key="1">
    <citation type="submission" date="2021-02" db="EMBL/GenBank/DDBJ databases">
        <authorList>
            <person name="Nieuwenhuis M."/>
            <person name="Van De Peppel L.J.J."/>
        </authorList>
    </citation>
    <scope>NUCLEOTIDE SEQUENCE</scope>
    <source>
        <strain evidence="3">D49</strain>
    </source>
</reference>
<dbReference type="AlphaFoldDB" id="A0A9P7FVQ0"/>
<dbReference type="Proteomes" id="UP000717328">
    <property type="component" value="Unassembled WGS sequence"/>
</dbReference>
<protein>
    <recommendedName>
        <fullName evidence="2">Prokaryotic-type class I peptide chain release factors domain-containing protein</fullName>
    </recommendedName>
</protein>
<dbReference type="InterPro" id="IPR000352">
    <property type="entry name" value="Pep_chain_release_fac_I"/>
</dbReference>
<dbReference type="OrthoDB" id="270639at2759"/>
<comment type="caution">
    <text evidence="3">The sequence shown here is derived from an EMBL/GenBank/DDBJ whole genome shotgun (WGS) entry which is preliminary data.</text>
</comment>
<dbReference type="EMBL" id="JABCKI010005719">
    <property type="protein sequence ID" value="KAG5639512.1"/>
    <property type="molecule type" value="Genomic_DNA"/>
</dbReference>
<evidence type="ECO:0000313" key="3">
    <source>
        <dbReference type="EMBL" id="KAG5639512.1"/>
    </source>
</evidence>
<evidence type="ECO:0000259" key="2">
    <source>
        <dbReference type="Pfam" id="PF00472"/>
    </source>
</evidence>
<dbReference type="GO" id="GO:0005762">
    <property type="term" value="C:mitochondrial large ribosomal subunit"/>
    <property type="evidence" value="ECO:0007669"/>
    <property type="project" value="TreeGrafter"/>
</dbReference>
<dbReference type="GO" id="GO:0004045">
    <property type="term" value="F:peptidyl-tRNA hydrolase activity"/>
    <property type="evidence" value="ECO:0007669"/>
    <property type="project" value="TreeGrafter"/>
</dbReference>
<feature type="compositionally biased region" description="Basic and acidic residues" evidence="1">
    <location>
        <begin position="152"/>
        <end position="171"/>
    </location>
</feature>
<dbReference type="InterPro" id="IPR052104">
    <property type="entry name" value="Mito_Release_Factor_mL62"/>
</dbReference>
<evidence type="ECO:0000313" key="4">
    <source>
        <dbReference type="Proteomes" id="UP000717328"/>
    </source>
</evidence>
<feature type="compositionally biased region" description="Basic and acidic residues" evidence="1">
    <location>
        <begin position="178"/>
        <end position="195"/>
    </location>
</feature>
<feature type="domain" description="Prokaryotic-type class I peptide chain release factors" evidence="2">
    <location>
        <begin position="58"/>
        <end position="189"/>
    </location>
</feature>
<dbReference type="Gene3D" id="3.30.160.20">
    <property type="match status" value="1"/>
</dbReference>
<dbReference type="GO" id="GO:0016150">
    <property type="term" value="F:translation release factor activity, codon nonspecific"/>
    <property type="evidence" value="ECO:0007669"/>
    <property type="project" value="TreeGrafter"/>
</dbReference>
<accession>A0A9P7FVQ0</accession>
<dbReference type="GO" id="GO:0070126">
    <property type="term" value="P:mitochondrial translational termination"/>
    <property type="evidence" value="ECO:0007669"/>
    <property type="project" value="TreeGrafter"/>
</dbReference>
<reference evidence="3" key="2">
    <citation type="submission" date="2021-10" db="EMBL/GenBank/DDBJ databases">
        <title>Phylogenomics reveals ancestral predisposition of the termite-cultivated fungus Termitomyces towards a domesticated lifestyle.</title>
        <authorList>
            <person name="Auxier B."/>
            <person name="Grum-Grzhimaylo A."/>
            <person name="Cardenas M.E."/>
            <person name="Lodge J.D."/>
            <person name="Laessoe T."/>
            <person name="Pedersen O."/>
            <person name="Smith M.E."/>
            <person name="Kuyper T.W."/>
            <person name="Franco-Molano E.A."/>
            <person name="Baroni T.J."/>
            <person name="Aanen D.K."/>
        </authorList>
    </citation>
    <scope>NUCLEOTIDE SEQUENCE</scope>
    <source>
        <strain evidence="3">D49</strain>
    </source>
</reference>
<dbReference type="Pfam" id="PF00472">
    <property type="entry name" value="RF-1"/>
    <property type="match status" value="1"/>
</dbReference>
<proteinExistence type="predicted"/>
<feature type="region of interest" description="Disordered" evidence="1">
    <location>
        <begin position="151"/>
        <end position="195"/>
    </location>
</feature>